<evidence type="ECO:0000256" key="10">
    <source>
        <dbReference type="ARBA" id="ARBA00023277"/>
    </source>
</evidence>
<evidence type="ECO:0000256" key="5">
    <source>
        <dbReference type="ARBA" id="ARBA00022801"/>
    </source>
</evidence>
<dbReference type="Gene3D" id="3.30.379.10">
    <property type="entry name" value="Chitobiase/beta-hexosaminidase domain 2-like"/>
    <property type="match status" value="1"/>
</dbReference>
<evidence type="ECO:0000313" key="14">
    <source>
        <dbReference type="Proteomes" id="UP000215086"/>
    </source>
</evidence>
<dbReference type="InterPro" id="IPR005154">
    <property type="entry name" value="Glyco_hydro_67_aGlcAse_N"/>
</dbReference>
<evidence type="ECO:0000256" key="7">
    <source>
        <dbReference type="ARBA" id="ARBA00022989"/>
    </source>
</evidence>
<organism evidence="13 14">
    <name type="scientific">Thermogutta terrifontis</name>
    <dbReference type="NCBI Taxonomy" id="1331910"/>
    <lineage>
        <taxon>Bacteria</taxon>
        <taxon>Pseudomonadati</taxon>
        <taxon>Planctomycetota</taxon>
        <taxon>Planctomycetia</taxon>
        <taxon>Pirellulales</taxon>
        <taxon>Thermoguttaceae</taxon>
        <taxon>Thermogutta</taxon>
    </lineage>
</organism>
<dbReference type="Gene3D" id="2.60.120.430">
    <property type="entry name" value="Galactose-binding lectin"/>
    <property type="match status" value="1"/>
</dbReference>
<evidence type="ECO:0000259" key="12">
    <source>
        <dbReference type="Pfam" id="PF11721"/>
    </source>
</evidence>
<proteinExistence type="inferred from homology"/>
<evidence type="ECO:0000256" key="3">
    <source>
        <dbReference type="ARBA" id="ARBA00022692"/>
    </source>
</evidence>
<dbReference type="InterPro" id="IPR029018">
    <property type="entry name" value="Hex-like_dom2"/>
</dbReference>
<comment type="similarity">
    <text evidence="2">Belongs to the malectin family.</text>
</comment>
<dbReference type="InterPro" id="IPR008979">
    <property type="entry name" value="Galactose-bd-like_sf"/>
</dbReference>
<keyword evidence="3" id="KW-0812">Transmembrane</keyword>
<comment type="subcellular location">
    <subcellularLocation>
        <location evidence="1">Endoplasmic reticulum membrane</location>
        <topology evidence="1">Single-pass type I membrane protein</topology>
    </subcellularLocation>
</comment>
<dbReference type="Pfam" id="PF11721">
    <property type="entry name" value="Malectin"/>
    <property type="match status" value="1"/>
</dbReference>
<dbReference type="SUPFAM" id="SSF49785">
    <property type="entry name" value="Galactose-binding domain-like"/>
    <property type="match status" value="1"/>
</dbReference>
<evidence type="ECO:0000256" key="9">
    <source>
        <dbReference type="ARBA" id="ARBA00023180"/>
    </source>
</evidence>
<dbReference type="InterPro" id="IPR036237">
    <property type="entry name" value="Xyl_isomerase-like_sf"/>
</dbReference>
<gene>
    <name evidence="13" type="ORF">THTE_3116</name>
</gene>
<keyword evidence="14" id="KW-1185">Reference proteome</keyword>
<keyword evidence="10" id="KW-0119">Carbohydrate metabolism</keyword>
<dbReference type="GO" id="GO:0016020">
    <property type="term" value="C:membrane"/>
    <property type="evidence" value="ECO:0007669"/>
    <property type="project" value="TreeGrafter"/>
</dbReference>
<dbReference type="GO" id="GO:0046559">
    <property type="term" value="F:alpha-glucuronidase activity"/>
    <property type="evidence" value="ECO:0007669"/>
    <property type="project" value="InterPro"/>
</dbReference>
<keyword evidence="9" id="KW-0325">Glycoprotein</keyword>
<dbReference type="GO" id="GO:0030246">
    <property type="term" value="F:carbohydrate binding"/>
    <property type="evidence" value="ECO:0007669"/>
    <property type="project" value="InterPro"/>
</dbReference>
<keyword evidence="5" id="KW-0378">Hydrolase</keyword>
<evidence type="ECO:0000256" key="8">
    <source>
        <dbReference type="ARBA" id="ARBA00023136"/>
    </source>
</evidence>
<sequence>MAVIFLVWPIAALATRSATGHAEEKPGASTPPAVICLSASASPLERLAALEIRRYLYLRTGELIPLVDQPANEQATDVIVVARSDRLLGGELIPTDVINAHRSSLENRLDRAGDDGFLVWTIPGNQRQILVITGKKDIGVLYGAYRLAEHYGVRFYLEGDVVPDRRVAWSLAQLDEVRRPLFQHRGIQPFHDFPEGPDWWGVEEYKAILAQLPKLGMNFIGFHCYPEGGVGPEPLVWIGQAADIGEGPGVRFSYPARHFLTSNVTGSWGYRPMKTSDYAFGADQLFEVDDYGADYMQGYSPWTEMNVDQANKLFENMGRVLDEAFTFARHLGIATAVGTETPLTIPKAVRERLKASGKDPSNPAVVKEVYAAMFKRIMQTHPLDYYWFWTPENWTWSGTKPEEVEATLADLKMAYEAAKEVGAPFTLATCGWVLGPSQDRALFDKVLPKEMPVSCINRQVGHDPVEPGFARVQGRPKWAIPWLEDDPALISPQLWVGRMRKDAADALKYGCTGLMGIHWRTRQLGPNVSALAAAAWDQHGWNPELGETPAAPSRPGEGPEGGQFATFPGVDFANTDEDPIYQTVRYDVDAYRFNLPNGQYRVVLKFCEPHYSEAGKRVFGVKIQGKTIIDTLDIFAQVGKNRALDFTFDGIEVADGTLLIEFVRQAEFPCIAGIVITGPVTRKINCGGPAWNDYQADWPPTDRTAHRYLMSIDFYLDWASAQFGPEVAFEAATIFAAIDGRLPRPSTWVHGPGGIVPDSRPWSEVSKDYAFVDELAALRESVQGPGNRERFDYWLDLFRYMRANAKVNCALHAYKAAIAELAKIQQKNGDPAELQRLAREKVLPLREELVADLKEVHTYLLSHVSTYGGLGNICNWQQHVIPITLGDADAQLVKLVGEEILADRRLPRTYDGRPRIIVPSVRSLLSRGESLRLKVILLGWQNAEASLCWRAVGEPTYHTVPLSHVARSVYQAALAGEQLPDIVEYFIEVRSGDQVARYPATAPEIGLTTVVAP</sequence>
<keyword evidence="8" id="KW-0472">Membrane</keyword>
<evidence type="ECO:0000256" key="6">
    <source>
        <dbReference type="ARBA" id="ARBA00022824"/>
    </source>
</evidence>
<dbReference type="InterPro" id="IPR021720">
    <property type="entry name" value="Malectin_dom"/>
</dbReference>
<dbReference type="SUPFAM" id="SSF55545">
    <property type="entry name" value="beta-N-acetylhexosaminidase-like domain"/>
    <property type="match status" value="1"/>
</dbReference>
<dbReference type="PANTHER" id="PTHR13460">
    <property type="match status" value="1"/>
</dbReference>
<dbReference type="GO" id="GO:0045493">
    <property type="term" value="P:xylan catabolic process"/>
    <property type="evidence" value="ECO:0007669"/>
    <property type="project" value="InterPro"/>
</dbReference>
<evidence type="ECO:0000313" key="13">
    <source>
        <dbReference type="EMBL" id="ASV75718.1"/>
    </source>
</evidence>
<dbReference type="InterPro" id="IPR039155">
    <property type="entry name" value="MLEC"/>
</dbReference>
<keyword evidence="6" id="KW-0256">Endoplasmic reticulum</keyword>
<evidence type="ECO:0008006" key="15">
    <source>
        <dbReference type="Google" id="ProtNLM"/>
    </source>
</evidence>
<dbReference type="KEGG" id="ttf:THTE_3116"/>
<dbReference type="Proteomes" id="UP000215086">
    <property type="component" value="Chromosome"/>
</dbReference>
<dbReference type="AlphaFoldDB" id="A0A286RID4"/>
<protein>
    <recommendedName>
        <fullName evidence="15">Malectin domain-containing protein</fullName>
    </recommendedName>
</protein>
<dbReference type="EMBL" id="CP018477">
    <property type="protein sequence ID" value="ASV75718.1"/>
    <property type="molecule type" value="Genomic_DNA"/>
</dbReference>
<evidence type="ECO:0000256" key="4">
    <source>
        <dbReference type="ARBA" id="ARBA00022729"/>
    </source>
</evidence>
<dbReference type="Pfam" id="PF03648">
    <property type="entry name" value="Glyco_hydro_67N"/>
    <property type="match status" value="1"/>
</dbReference>
<reference evidence="13 14" key="1">
    <citation type="journal article" name="Front. Microbiol.">
        <title>Sugar Metabolism of the First Thermophilic Planctomycete Thermogutta terrifontis: Comparative Genomic and Transcriptomic Approaches.</title>
        <authorList>
            <person name="Elcheninov A.G."/>
            <person name="Menzel P."/>
            <person name="Gudbergsdottir S.R."/>
            <person name="Slesarev A.I."/>
            <person name="Kadnikov V.V."/>
            <person name="Krogh A."/>
            <person name="Bonch-Osmolovskaya E.A."/>
            <person name="Peng X."/>
            <person name="Kublanov I.V."/>
        </authorList>
    </citation>
    <scope>NUCLEOTIDE SEQUENCE [LARGE SCALE GENOMIC DNA]</scope>
    <source>
        <strain evidence="13 14">R1</strain>
    </source>
</reference>
<evidence type="ECO:0000256" key="1">
    <source>
        <dbReference type="ARBA" id="ARBA00004115"/>
    </source>
</evidence>
<dbReference type="SUPFAM" id="SSF51658">
    <property type="entry name" value="Xylose isomerase-like"/>
    <property type="match status" value="1"/>
</dbReference>
<evidence type="ECO:0000259" key="11">
    <source>
        <dbReference type="Pfam" id="PF03648"/>
    </source>
</evidence>
<feature type="domain" description="Alpha glucuronidase N-terminal" evidence="11">
    <location>
        <begin position="102"/>
        <end position="147"/>
    </location>
</feature>
<dbReference type="PANTHER" id="PTHR13460:SF0">
    <property type="entry name" value="MALECTIN"/>
    <property type="match status" value="1"/>
</dbReference>
<evidence type="ECO:0000256" key="2">
    <source>
        <dbReference type="ARBA" id="ARBA00009141"/>
    </source>
</evidence>
<feature type="domain" description="Malectin" evidence="12">
    <location>
        <begin position="571"/>
        <end position="663"/>
    </location>
</feature>
<keyword evidence="7" id="KW-1133">Transmembrane helix</keyword>
<accession>A0A286RID4</accession>
<keyword evidence="4" id="KW-0732">Signal</keyword>
<name>A0A286RID4_9BACT</name>